<evidence type="ECO:0000256" key="1">
    <source>
        <dbReference type="SAM" id="MobiDB-lite"/>
    </source>
</evidence>
<organism evidence="2 3">
    <name type="scientific">Mycena indigotica</name>
    <dbReference type="NCBI Taxonomy" id="2126181"/>
    <lineage>
        <taxon>Eukaryota</taxon>
        <taxon>Fungi</taxon>
        <taxon>Dikarya</taxon>
        <taxon>Basidiomycota</taxon>
        <taxon>Agaricomycotina</taxon>
        <taxon>Agaricomycetes</taxon>
        <taxon>Agaricomycetidae</taxon>
        <taxon>Agaricales</taxon>
        <taxon>Marasmiineae</taxon>
        <taxon>Mycenaceae</taxon>
        <taxon>Mycena</taxon>
    </lineage>
</organism>
<sequence length="422" mass="46840">MQIPSSSSQRAQDSVNCFLRSYFTSDAGSRLEPGFLSFLPRLLPSGHYRQLEGHKACFFLVNAGLPFAVVANLKLEVLLRYEPIAGMVVGDLDALTVKVRAAAILEQLWALVPPWVLAPHWQRRAKVVGARRIERARARSQASWTPAIQTLALQVSAPISMNVVGRRHRCGLINLPSTTPSNALRLMQGSLKPAVSAEKTPRPRKPLCCAKAALPVNVDVGDVGACCASEERQAGPPLDGKVGVPALEQRPDPGVLRTHALRPHRRMSINISLRDLDLAELRPWLRPLDRAVIRTGMKQTIDFFHRRVPDLDDPRWLTVERQNLYDVEHVIQLEVAECNLNEKNWIANDKLVVQLYEERFVRLGFNGSPEKESEGEDEGSEGGQPGGGSIVGDGAERQRQARAVFPSTFRETTRIDDIAVFK</sequence>
<accession>A0A8H6S5D5</accession>
<feature type="region of interest" description="Disordered" evidence="1">
    <location>
        <begin position="366"/>
        <end position="403"/>
    </location>
</feature>
<reference evidence="2" key="1">
    <citation type="submission" date="2020-05" db="EMBL/GenBank/DDBJ databases">
        <title>Mycena genomes resolve the evolution of fungal bioluminescence.</title>
        <authorList>
            <person name="Tsai I.J."/>
        </authorList>
    </citation>
    <scope>NUCLEOTIDE SEQUENCE</scope>
    <source>
        <strain evidence="2">171206Taipei</strain>
    </source>
</reference>
<evidence type="ECO:0000313" key="3">
    <source>
        <dbReference type="Proteomes" id="UP000636479"/>
    </source>
</evidence>
<proteinExistence type="predicted"/>
<comment type="caution">
    <text evidence="2">The sequence shown here is derived from an EMBL/GenBank/DDBJ whole genome shotgun (WGS) entry which is preliminary data.</text>
</comment>
<gene>
    <name evidence="2" type="ORF">MIND_01117500</name>
</gene>
<dbReference type="EMBL" id="JACAZF010000010">
    <property type="protein sequence ID" value="KAF7293405.1"/>
    <property type="molecule type" value="Genomic_DNA"/>
</dbReference>
<keyword evidence="3" id="KW-1185">Reference proteome</keyword>
<dbReference type="GeneID" id="59350252"/>
<name>A0A8H6S5D5_9AGAR</name>
<dbReference type="AlphaFoldDB" id="A0A8H6S5D5"/>
<evidence type="ECO:0000313" key="2">
    <source>
        <dbReference type="EMBL" id="KAF7293405.1"/>
    </source>
</evidence>
<dbReference type="RefSeq" id="XP_037215568.1">
    <property type="nucleotide sequence ID" value="XM_037367736.1"/>
</dbReference>
<feature type="compositionally biased region" description="Gly residues" evidence="1">
    <location>
        <begin position="381"/>
        <end position="391"/>
    </location>
</feature>
<dbReference type="Proteomes" id="UP000636479">
    <property type="component" value="Unassembled WGS sequence"/>
</dbReference>
<protein>
    <submittedName>
        <fullName evidence="2">Uncharacterized protein</fullName>
    </submittedName>
</protein>